<sequence>MMTKVRSGIGHLSDRILARIIPHKTADAIKCSIEACCVFGEGWVPWYGTRQVDQLHGTACTACWTPYLSRC</sequence>
<keyword evidence="2" id="KW-1185">Reference proteome</keyword>
<dbReference type="RefSeq" id="WP_379520923.1">
    <property type="nucleotide sequence ID" value="NZ_JBHSPA010000064.1"/>
</dbReference>
<proteinExistence type="predicted"/>
<accession>A0ABW1D0C6</accession>
<dbReference type="EMBL" id="JBHSPA010000064">
    <property type="protein sequence ID" value="MFC5831451.1"/>
    <property type="molecule type" value="Genomic_DNA"/>
</dbReference>
<dbReference type="Proteomes" id="UP001596058">
    <property type="component" value="Unassembled WGS sequence"/>
</dbReference>
<evidence type="ECO:0000313" key="1">
    <source>
        <dbReference type="EMBL" id="MFC5831451.1"/>
    </source>
</evidence>
<comment type="caution">
    <text evidence="1">The sequence shown here is derived from an EMBL/GenBank/DDBJ whole genome shotgun (WGS) entry which is preliminary data.</text>
</comment>
<organism evidence="1 2">
    <name type="scientific">Nonomuraea insulae</name>
    <dbReference type="NCBI Taxonomy" id="1616787"/>
    <lineage>
        <taxon>Bacteria</taxon>
        <taxon>Bacillati</taxon>
        <taxon>Actinomycetota</taxon>
        <taxon>Actinomycetes</taxon>
        <taxon>Streptosporangiales</taxon>
        <taxon>Streptosporangiaceae</taxon>
        <taxon>Nonomuraea</taxon>
    </lineage>
</organism>
<gene>
    <name evidence="1" type="ORF">ACFPZ3_47045</name>
</gene>
<name>A0ABW1D0C6_9ACTN</name>
<reference evidence="2" key="1">
    <citation type="journal article" date="2019" name="Int. J. Syst. Evol. Microbiol.">
        <title>The Global Catalogue of Microorganisms (GCM) 10K type strain sequencing project: providing services to taxonomists for standard genome sequencing and annotation.</title>
        <authorList>
            <consortium name="The Broad Institute Genomics Platform"/>
            <consortium name="The Broad Institute Genome Sequencing Center for Infectious Disease"/>
            <person name="Wu L."/>
            <person name="Ma J."/>
        </authorList>
    </citation>
    <scope>NUCLEOTIDE SEQUENCE [LARGE SCALE GENOMIC DNA]</scope>
    <source>
        <strain evidence="2">CCUG 53903</strain>
    </source>
</reference>
<protein>
    <submittedName>
        <fullName evidence="1">Uncharacterized protein</fullName>
    </submittedName>
</protein>
<evidence type="ECO:0000313" key="2">
    <source>
        <dbReference type="Proteomes" id="UP001596058"/>
    </source>
</evidence>